<dbReference type="SUPFAM" id="SSF53335">
    <property type="entry name" value="S-adenosyl-L-methionine-dependent methyltransferases"/>
    <property type="match status" value="1"/>
</dbReference>
<dbReference type="InterPro" id="IPR020557">
    <property type="entry name" value="Fumarate_lyase_CS"/>
</dbReference>
<dbReference type="HAMAP" id="MF_00472">
    <property type="entry name" value="UbiG"/>
    <property type="match status" value="1"/>
</dbReference>
<dbReference type="GO" id="GO:0010420">
    <property type="term" value="F:polyprenyldihydroxybenzoate methyltransferase activity"/>
    <property type="evidence" value="ECO:0007669"/>
    <property type="project" value="InterPro"/>
</dbReference>
<evidence type="ECO:0000256" key="2">
    <source>
        <dbReference type="ARBA" id="ARBA00022679"/>
    </source>
</evidence>
<gene>
    <name evidence="5" type="primary">ubiG</name>
    <name evidence="6" type="ORF">GGQ97_000996</name>
</gene>
<dbReference type="GO" id="GO:0016829">
    <property type="term" value="F:lyase activity"/>
    <property type="evidence" value="ECO:0007669"/>
    <property type="project" value="UniProtKB-ARBA"/>
</dbReference>
<keyword evidence="4 5" id="KW-0949">S-adenosyl-L-methionine</keyword>
<dbReference type="GO" id="GO:0061542">
    <property type="term" value="F:3-demethylubiquinol 3-O-methyltransferase activity"/>
    <property type="evidence" value="ECO:0007669"/>
    <property type="project" value="UniProtKB-UniRule"/>
</dbReference>
<dbReference type="PROSITE" id="PS00163">
    <property type="entry name" value="FUMARATE_LYASES"/>
    <property type="match status" value="1"/>
</dbReference>
<comment type="catalytic activity">
    <reaction evidence="5">
        <text>a 3-(all-trans-polyprenyl)benzene-1,2-diol + S-adenosyl-L-methionine = a 2-methoxy-6-(all-trans-polyprenyl)phenol + S-adenosyl-L-homocysteine + H(+)</text>
        <dbReference type="Rhea" id="RHEA:31411"/>
        <dbReference type="Rhea" id="RHEA-COMP:9550"/>
        <dbReference type="Rhea" id="RHEA-COMP:9551"/>
        <dbReference type="ChEBI" id="CHEBI:15378"/>
        <dbReference type="ChEBI" id="CHEBI:57856"/>
        <dbReference type="ChEBI" id="CHEBI:59789"/>
        <dbReference type="ChEBI" id="CHEBI:62729"/>
        <dbReference type="ChEBI" id="CHEBI:62731"/>
        <dbReference type="EC" id="2.1.1.222"/>
    </reaction>
</comment>
<keyword evidence="1 5" id="KW-0489">Methyltransferase</keyword>
<name>A0A7X5Y4T2_9SPHN</name>
<keyword evidence="6" id="KW-0830">Ubiquinone</keyword>
<dbReference type="PANTHER" id="PTHR43464">
    <property type="entry name" value="METHYLTRANSFERASE"/>
    <property type="match status" value="1"/>
</dbReference>
<evidence type="ECO:0000313" key="6">
    <source>
        <dbReference type="EMBL" id="NJC05203.1"/>
    </source>
</evidence>
<dbReference type="NCBIfam" id="TIGR01983">
    <property type="entry name" value="UbiG"/>
    <property type="match status" value="1"/>
</dbReference>
<feature type="binding site" evidence="5">
    <location>
        <position position="52"/>
    </location>
    <ligand>
        <name>S-adenosyl-L-methionine</name>
        <dbReference type="ChEBI" id="CHEBI:59789"/>
    </ligand>
</feature>
<comment type="caution">
    <text evidence="6">The sequence shown here is derived from an EMBL/GenBank/DDBJ whole genome shotgun (WGS) entry which is preliminary data.</text>
</comment>
<evidence type="ECO:0000256" key="5">
    <source>
        <dbReference type="HAMAP-Rule" id="MF_00472"/>
    </source>
</evidence>
<dbReference type="PANTHER" id="PTHR43464:SF19">
    <property type="entry name" value="UBIQUINONE BIOSYNTHESIS O-METHYLTRANSFERASE, MITOCHONDRIAL"/>
    <property type="match status" value="1"/>
</dbReference>
<organism evidence="6 7">
    <name type="scientific">Sphingomonas kaistensis</name>
    <dbReference type="NCBI Taxonomy" id="298708"/>
    <lineage>
        <taxon>Bacteria</taxon>
        <taxon>Pseudomonadati</taxon>
        <taxon>Pseudomonadota</taxon>
        <taxon>Alphaproteobacteria</taxon>
        <taxon>Sphingomonadales</taxon>
        <taxon>Sphingomonadaceae</taxon>
        <taxon>Sphingomonas</taxon>
    </lineage>
</organism>
<dbReference type="CDD" id="cd02440">
    <property type="entry name" value="AdoMet_MTases"/>
    <property type="match status" value="1"/>
</dbReference>
<feature type="binding site" evidence="5">
    <location>
        <position position="83"/>
    </location>
    <ligand>
        <name>S-adenosyl-L-methionine</name>
        <dbReference type="ChEBI" id="CHEBI:59789"/>
    </ligand>
</feature>
<dbReference type="Proteomes" id="UP000558192">
    <property type="component" value="Unassembled WGS sequence"/>
</dbReference>
<dbReference type="UniPathway" id="UPA00232"/>
<dbReference type="RefSeq" id="WP_168067924.1">
    <property type="nucleotide sequence ID" value="NZ_JAATJC010000001.1"/>
</dbReference>
<feature type="binding site" evidence="5">
    <location>
        <position position="104"/>
    </location>
    <ligand>
        <name>S-adenosyl-L-methionine</name>
        <dbReference type="ChEBI" id="CHEBI:59789"/>
    </ligand>
</feature>
<dbReference type="Gene3D" id="3.40.50.150">
    <property type="entry name" value="Vaccinia Virus protein VP39"/>
    <property type="match status" value="1"/>
</dbReference>
<evidence type="ECO:0000256" key="1">
    <source>
        <dbReference type="ARBA" id="ARBA00022603"/>
    </source>
</evidence>
<comment type="function">
    <text evidence="5">O-methyltransferase that catalyzes the 2 O-methylation steps in the ubiquinone biosynthetic pathway.</text>
</comment>
<dbReference type="GO" id="GO:0032259">
    <property type="term" value="P:methylation"/>
    <property type="evidence" value="ECO:0007669"/>
    <property type="project" value="UniProtKB-KW"/>
</dbReference>
<comment type="pathway">
    <text evidence="5">Cofactor biosynthesis; ubiquinone biosynthesis.</text>
</comment>
<feature type="binding site" evidence="5">
    <location>
        <position position="144"/>
    </location>
    <ligand>
        <name>S-adenosyl-L-methionine</name>
        <dbReference type="ChEBI" id="CHEBI:59789"/>
    </ligand>
</feature>
<dbReference type="EC" id="2.1.1.222" evidence="5"/>
<sequence length="253" mass="26342">MAETSTSIRPGEGSTGAGSIKASEAAHFGAMAADWWDPRGSSAMLHKLNPVRLGFIREAIDHHFASDERALRPLDGKAALDVGCGAGLLAEPLARLGAHVTGIDAAPELIEAARTHAGMTGLAIRYVAGEVAALDGQFDLVTALEVIEHVADPASFVRALADRLAPGGLLVMSTPARTAWSRLLTITLAEGTGRIPRGTHDYDQFLSPEQLGALLAQAGLAVTATRGIAFTPGRGLHLSQDLSLNYLVAATRA</sequence>
<protein>
    <recommendedName>
        <fullName evidence="5">Ubiquinone biosynthesis O-methyltransferase</fullName>
    </recommendedName>
    <alternativeName>
        <fullName evidence="5">2-polyprenyl-6-hydroxyphenol methylase</fullName>
        <ecNumber evidence="5">2.1.1.222</ecNumber>
    </alternativeName>
    <alternativeName>
        <fullName evidence="5">3-demethylubiquinone 3-O-methyltransferase</fullName>
        <ecNumber evidence="5">2.1.1.64</ecNumber>
    </alternativeName>
</protein>
<comment type="similarity">
    <text evidence="5">Belongs to the methyltransferase superfamily. UbiG/COQ3 family.</text>
</comment>
<dbReference type="InterPro" id="IPR029063">
    <property type="entry name" value="SAM-dependent_MTases_sf"/>
</dbReference>
<reference evidence="6 7" key="1">
    <citation type="submission" date="2020-03" db="EMBL/GenBank/DDBJ databases">
        <title>Genomic Encyclopedia of Type Strains, Phase IV (KMG-IV): sequencing the most valuable type-strain genomes for metagenomic binning, comparative biology and taxonomic classification.</title>
        <authorList>
            <person name="Goeker M."/>
        </authorList>
    </citation>
    <scope>NUCLEOTIDE SEQUENCE [LARGE SCALE GENOMIC DNA]</scope>
    <source>
        <strain evidence="6 7">DSM 16846</strain>
    </source>
</reference>
<comment type="catalytic activity">
    <reaction evidence="5">
        <text>a 3-demethylubiquinol + S-adenosyl-L-methionine = a ubiquinol + S-adenosyl-L-homocysteine + H(+)</text>
        <dbReference type="Rhea" id="RHEA:44380"/>
        <dbReference type="Rhea" id="RHEA-COMP:9566"/>
        <dbReference type="Rhea" id="RHEA-COMP:10914"/>
        <dbReference type="ChEBI" id="CHEBI:15378"/>
        <dbReference type="ChEBI" id="CHEBI:17976"/>
        <dbReference type="ChEBI" id="CHEBI:57856"/>
        <dbReference type="ChEBI" id="CHEBI:59789"/>
        <dbReference type="ChEBI" id="CHEBI:84422"/>
        <dbReference type="EC" id="2.1.1.64"/>
    </reaction>
</comment>
<dbReference type="AlphaFoldDB" id="A0A7X5Y4T2"/>
<keyword evidence="2 5" id="KW-0808">Transferase</keyword>
<dbReference type="EC" id="2.1.1.64" evidence="5"/>
<evidence type="ECO:0000256" key="4">
    <source>
        <dbReference type="ARBA" id="ARBA00022691"/>
    </source>
</evidence>
<dbReference type="Pfam" id="PF13489">
    <property type="entry name" value="Methyltransf_23"/>
    <property type="match status" value="1"/>
</dbReference>
<keyword evidence="3 5" id="KW-0831">Ubiquinone biosynthesis</keyword>
<dbReference type="GO" id="GO:0102208">
    <property type="term" value="F:2-polyprenyl-6-hydroxyphenol methylase activity"/>
    <property type="evidence" value="ECO:0007669"/>
    <property type="project" value="UniProtKB-EC"/>
</dbReference>
<accession>A0A7X5Y4T2</accession>
<keyword evidence="7" id="KW-1185">Reference proteome</keyword>
<evidence type="ECO:0000256" key="3">
    <source>
        <dbReference type="ARBA" id="ARBA00022688"/>
    </source>
</evidence>
<dbReference type="InterPro" id="IPR010233">
    <property type="entry name" value="UbiG_MeTrfase"/>
</dbReference>
<dbReference type="EMBL" id="JAATJC010000001">
    <property type="protein sequence ID" value="NJC05203.1"/>
    <property type="molecule type" value="Genomic_DNA"/>
</dbReference>
<proteinExistence type="inferred from homology"/>
<evidence type="ECO:0000313" key="7">
    <source>
        <dbReference type="Proteomes" id="UP000558192"/>
    </source>
</evidence>